<evidence type="ECO:0000256" key="1">
    <source>
        <dbReference type="ARBA" id="ARBA00004496"/>
    </source>
</evidence>
<dbReference type="SUPFAM" id="SSF56037">
    <property type="entry name" value="PheT/TilS domain"/>
    <property type="match status" value="1"/>
</dbReference>
<keyword evidence="5 8" id="KW-0547">Nucleotide-binding</keyword>
<comment type="function">
    <text evidence="8">Ligates lysine onto the cytidine present at position 34 of the AUA codon-specific tRNA(Ile) that contains the anticodon CAU, in an ATP-dependent manner. Cytidine is converted to lysidine, thus changing the amino acid specificity of the tRNA from methionine to isoleucine.</text>
</comment>
<evidence type="ECO:0000256" key="8">
    <source>
        <dbReference type="HAMAP-Rule" id="MF_01161"/>
    </source>
</evidence>
<keyword evidence="11" id="KW-1185">Reference proteome</keyword>
<organism evidence="10 11">
    <name type="scientific">Flavivirga aquatica</name>
    <dbReference type="NCBI Taxonomy" id="1849968"/>
    <lineage>
        <taxon>Bacteria</taxon>
        <taxon>Pseudomonadati</taxon>
        <taxon>Bacteroidota</taxon>
        <taxon>Flavobacteriia</taxon>
        <taxon>Flavobacteriales</taxon>
        <taxon>Flavobacteriaceae</taxon>
        <taxon>Flavivirga</taxon>
    </lineage>
</organism>
<dbReference type="Pfam" id="PF01171">
    <property type="entry name" value="ATP_bind_3"/>
    <property type="match status" value="1"/>
</dbReference>
<dbReference type="AlphaFoldDB" id="A0A1E5T9T1"/>
<keyword evidence="3 8" id="KW-0436">Ligase</keyword>
<protein>
    <recommendedName>
        <fullName evidence="8">tRNA(Ile)-lysidine synthase</fullName>
        <ecNumber evidence="8">6.3.4.19</ecNumber>
    </recommendedName>
    <alternativeName>
        <fullName evidence="8">tRNA(Ile)-2-lysyl-cytidine synthase</fullName>
    </alternativeName>
    <alternativeName>
        <fullName evidence="8">tRNA(Ile)-lysidine synthetase</fullName>
    </alternativeName>
</protein>
<evidence type="ECO:0000256" key="4">
    <source>
        <dbReference type="ARBA" id="ARBA00022694"/>
    </source>
</evidence>
<comment type="similarity">
    <text evidence="8">Belongs to the tRNA(Ile)-lysidine synthase family.</text>
</comment>
<dbReference type="GO" id="GO:0006400">
    <property type="term" value="P:tRNA modification"/>
    <property type="evidence" value="ECO:0007669"/>
    <property type="project" value="UniProtKB-UniRule"/>
</dbReference>
<dbReference type="Proteomes" id="UP000095713">
    <property type="component" value="Unassembled WGS sequence"/>
</dbReference>
<dbReference type="Pfam" id="PF11734">
    <property type="entry name" value="TilS_C"/>
    <property type="match status" value="1"/>
</dbReference>
<feature type="domain" description="Lysidine-tRNA(Ile) synthetase C-terminal" evidence="9">
    <location>
        <begin position="366"/>
        <end position="438"/>
    </location>
</feature>
<evidence type="ECO:0000256" key="3">
    <source>
        <dbReference type="ARBA" id="ARBA00022598"/>
    </source>
</evidence>
<dbReference type="EMBL" id="MDJD01000034">
    <property type="protein sequence ID" value="OEK08129.1"/>
    <property type="molecule type" value="Genomic_DNA"/>
</dbReference>
<name>A0A1E5T9T1_9FLAO</name>
<evidence type="ECO:0000256" key="2">
    <source>
        <dbReference type="ARBA" id="ARBA00022490"/>
    </source>
</evidence>
<dbReference type="InterPro" id="IPR011063">
    <property type="entry name" value="TilS/TtcA_N"/>
</dbReference>
<comment type="subcellular location">
    <subcellularLocation>
        <location evidence="1 8">Cytoplasm</location>
    </subcellularLocation>
</comment>
<dbReference type="OrthoDB" id="9807403at2"/>
<evidence type="ECO:0000256" key="5">
    <source>
        <dbReference type="ARBA" id="ARBA00022741"/>
    </source>
</evidence>
<dbReference type="SUPFAM" id="SSF52402">
    <property type="entry name" value="Adenine nucleotide alpha hydrolases-like"/>
    <property type="match status" value="1"/>
</dbReference>
<keyword evidence="2 8" id="KW-0963">Cytoplasm</keyword>
<dbReference type="EC" id="6.3.4.19" evidence="8"/>
<gene>
    <name evidence="8" type="primary">tilS</name>
    <name evidence="10" type="ORF">A8C32_01320</name>
</gene>
<dbReference type="STRING" id="1849968.A8C32_01320"/>
<dbReference type="GO" id="GO:0005737">
    <property type="term" value="C:cytoplasm"/>
    <property type="evidence" value="ECO:0007669"/>
    <property type="project" value="UniProtKB-SubCell"/>
</dbReference>
<dbReference type="GO" id="GO:0005524">
    <property type="term" value="F:ATP binding"/>
    <property type="evidence" value="ECO:0007669"/>
    <property type="project" value="UniProtKB-UniRule"/>
</dbReference>
<evidence type="ECO:0000256" key="6">
    <source>
        <dbReference type="ARBA" id="ARBA00022840"/>
    </source>
</evidence>
<keyword evidence="6 8" id="KW-0067">ATP-binding</keyword>
<reference evidence="10 11" key="1">
    <citation type="submission" date="2016-05" db="EMBL/GenBank/DDBJ databases">
        <title>Draft Genome Sequence of Algibacter sp. Strain SK-16 Isolated from the Surface Water of Aburatsubo Inlet.</title>
        <authorList>
            <person name="Wong S.-K."/>
            <person name="Yoshizawa S."/>
            <person name="Nakajima Y."/>
            <person name="Ogura Y."/>
            <person name="Tetsuya H."/>
            <person name="Hamasaki K."/>
        </authorList>
    </citation>
    <scope>NUCLEOTIDE SEQUENCE [LARGE SCALE GENOMIC DNA]</scope>
    <source>
        <strain evidence="10 11">SK-16</strain>
    </source>
</reference>
<dbReference type="Gene3D" id="3.40.50.620">
    <property type="entry name" value="HUPs"/>
    <property type="match status" value="1"/>
</dbReference>
<dbReference type="SMART" id="SM00977">
    <property type="entry name" value="TilS_C"/>
    <property type="match status" value="1"/>
</dbReference>
<dbReference type="PANTHER" id="PTHR43033">
    <property type="entry name" value="TRNA(ILE)-LYSIDINE SYNTHASE-RELATED"/>
    <property type="match status" value="1"/>
</dbReference>
<keyword evidence="4 8" id="KW-0819">tRNA processing</keyword>
<feature type="binding site" evidence="8">
    <location>
        <begin position="26"/>
        <end position="31"/>
    </location>
    <ligand>
        <name>ATP</name>
        <dbReference type="ChEBI" id="CHEBI:30616"/>
    </ligand>
</feature>
<dbReference type="InterPro" id="IPR012094">
    <property type="entry name" value="tRNA_Ile_lys_synt"/>
</dbReference>
<dbReference type="RefSeq" id="WP_069829640.1">
    <property type="nucleotide sequence ID" value="NZ_MDJD01000034.1"/>
</dbReference>
<proteinExistence type="inferred from homology"/>
<evidence type="ECO:0000313" key="11">
    <source>
        <dbReference type="Proteomes" id="UP000095713"/>
    </source>
</evidence>
<comment type="domain">
    <text evidence="8">The N-terminal region contains the highly conserved SGGXDS motif, predicted to be a P-loop motif involved in ATP binding.</text>
</comment>
<evidence type="ECO:0000256" key="7">
    <source>
        <dbReference type="ARBA" id="ARBA00048539"/>
    </source>
</evidence>
<evidence type="ECO:0000313" key="10">
    <source>
        <dbReference type="EMBL" id="OEK08129.1"/>
    </source>
</evidence>
<evidence type="ECO:0000259" key="9">
    <source>
        <dbReference type="SMART" id="SM00977"/>
    </source>
</evidence>
<comment type="caution">
    <text evidence="10">The sequence shown here is derived from an EMBL/GenBank/DDBJ whole genome shotgun (WGS) entry which is preliminary data.</text>
</comment>
<dbReference type="NCBIfam" id="TIGR02432">
    <property type="entry name" value="lysidine_TilS_N"/>
    <property type="match status" value="1"/>
</dbReference>
<dbReference type="NCBIfam" id="TIGR02433">
    <property type="entry name" value="lysidine_TilS_C"/>
    <property type="match status" value="1"/>
</dbReference>
<dbReference type="InterPro" id="IPR012795">
    <property type="entry name" value="tRNA_Ile_lys_synt_N"/>
</dbReference>
<dbReference type="InterPro" id="IPR014729">
    <property type="entry name" value="Rossmann-like_a/b/a_fold"/>
</dbReference>
<dbReference type="PANTHER" id="PTHR43033:SF1">
    <property type="entry name" value="TRNA(ILE)-LYSIDINE SYNTHASE-RELATED"/>
    <property type="match status" value="1"/>
</dbReference>
<comment type="catalytic activity">
    <reaction evidence="7 8">
        <text>cytidine(34) in tRNA(Ile2) + L-lysine + ATP = lysidine(34) in tRNA(Ile2) + AMP + diphosphate + H(+)</text>
        <dbReference type="Rhea" id="RHEA:43744"/>
        <dbReference type="Rhea" id="RHEA-COMP:10625"/>
        <dbReference type="Rhea" id="RHEA-COMP:10670"/>
        <dbReference type="ChEBI" id="CHEBI:15378"/>
        <dbReference type="ChEBI" id="CHEBI:30616"/>
        <dbReference type="ChEBI" id="CHEBI:32551"/>
        <dbReference type="ChEBI" id="CHEBI:33019"/>
        <dbReference type="ChEBI" id="CHEBI:82748"/>
        <dbReference type="ChEBI" id="CHEBI:83665"/>
        <dbReference type="ChEBI" id="CHEBI:456215"/>
        <dbReference type="EC" id="6.3.4.19"/>
    </reaction>
</comment>
<dbReference type="HAMAP" id="MF_01161">
    <property type="entry name" value="tRNA_Ile_lys_synt"/>
    <property type="match status" value="1"/>
</dbReference>
<sequence>MYKLIENHITQNLPFLKESKTLIAISGGVDSVVLAYLSHKLNLNIALAHCNFNLRGKESDADEDFVFKLAEELNLEVFVEHFDTEKYAKESKQSIQMAARELRYNWFDELAKQLQFDYILTGHHADDNLETFLINLTRGTGLEGLTGIPEVNNKFVRPLLPFSREQIETFAKDNVISWRNDSSNASTKYLRNKLRHDVIPILKEINPNLLQSFQNTLNNLSDTADIIEESTATVLKQAIETKDSESIAYKISEFKKLKNPKAYLFEAFKTYGFTEWDDVANLLDAQSGKQVFSRTHRLIKDRSHFLLSKIPPEIIEGDIKQDVSILENDDKVEIPLGTLFLEEVEAVLDKSPNTIYVDKELLKYPLILRKKTEGDIFYPLGMKGKKKLSKYFKDEKLSLLDKENTWLLCSGDAIVWVVNRRADNRYRVTEKTKNILKIKLD</sequence>
<dbReference type="InterPro" id="IPR012796">
    <property type="entry name" value="Lysidine-tRNA-synth_C"/>
</dbReference>
<dbReference type="GO" id="GO:0032267">
    <property type="term" value="F:tRNA(Ile)-lysidine synthase activity"/>
    <property type="evidence" value="ECO:0007669"/>
    <property type="project" value="UniProtKB-EC"/>
</dbReference>
<dbReference type="CDD" id="cd01992">
    <property type="entry name" value="TilS_N"/>
    <property type="match status" value="1"/>
</dbReference>
<accession>A0A1E5T9T1</accession>